<proteinExistence type="predicted"/>
<reference evidence="3 4" key="1">
    <citation type="submission" date="2021-01" db="EMBL/GenBank/DDBJ databases">
        <title>Complete genome sequence of Pantoea eucrina OB49, a heavy metal tolerant bacterium with PGPR potential isolated from wheat in Algeria.</title>
        <authorList>
            <person name="Lekired A."/>
            <person name="Ouzari I.H."/>
        </authorList>
    </citation>
    <scope>NUCLEOTIDE SEQUENCE [LARGE SCALE GENOMIC DNA]</scope>
    <source>
        <strain evidence="3 4">OB49</strain>
    </source>
</reference>
<evidence type="ECO:0000313" key="4">
    <source>
        <dbReference type="Proteomes" id="UP000809137"/>
    </source>
</evidence>
<keyword evidence="4" id="KW-1185">Reference proteome</keyword>
<evidence type="ECO:0000256" key="2">
    <source>
        <dbReference type="ARBA" id="ARBA00022679"/>
    </source>
</evidence>
<sequence>MTYLIIFIIFCPIKWVMKLFRTRSEKNLVIQTAKIGDFINITPLLTHLGKSDALLSRSVAPLASNDVTLERIWYIEEYRSSLLKKLRLVWHLLNRYDNIYLLHPTNLNLFIAACCNADNKQFLSSYRRKGYQNLFYYTASGEVQHEKNTLTLENYLKLADRSFTKESYPKHATLPLWQPDSLPAEITACAGTRIGISVTAGNQAKTIPPAIWQRLFDHLSDLHCTFFAFGAPNEQSRVQELFKTAGHRGNLISLVGKVSLEALPAVIGEMDFYIASDSGNVYIADAQQVPVILIYGPCCAEEQRPLGDVLLIGPDHIAPSSFVFDAQYKFAHPVEQLFNLDQRKLSDIHDFIRTRQQQRLARRNNEMTS</sequence>
<dbReference type="PANTHER" id="PTHR30160">
    <property type="entry name" value="TETRAACYLDISACCHARIDE 4'-KINASE-RELATED"/>
    <property type="match status" value="1"/>
</dbReference>
<dbReference type="EMBL" id="JAFCXS010000013">
    <property type="protein sequence ID" value="MBM0748804.1"/>
    <property type="molecule type" value="Genomic_DNA"/>
</dbReference>
<dbReference type="Proteomes" id="UP000809137">
    <property type="component" value="Unassembled WGS sequence"/>
</dbReference>
<evidence type="ECO:0000313" key="3">
    <source>
        <dbReference type="EMBL" id="MBM0748804.1"/>
    </source>
</evidence>
<dbReference type="SUPFAM" id="SSF53756">
    <property type="entry name" value="UDP-Glycosyltransferase/glycogen phosphorylase"/>
    <property type="match status" value="1"/>
</dbReference>
<evidence type="ECO:0000256" key="1">
    <source>
        <dbReference type="ARBA" id="ARBA00022676"/>
    </source>
</evidence>
<dbReference type="InterPro" id="IPR002201">
    <property type="entry name" value="Glyco_trans_9"/>
</dbReference>
<dbReference type="Gene3D" id="3.40.50.2000">
    <property type="entry name" value="Glycogen Phosphorylase B"/>
    <property type="match status" value="2"/>
</dbReference>
<keyword evidence="1" id="KW-0328">Glycosyltransferase</keyword>
<dbReference type="CDD" id="cd03789">
    <property type="entry name" value="GT9_LPS_heptosyltransferase"/>
    <property type="match status" value="1"/>
</dbReference>
<gene>
    <name evidence="3" type="ORF">JJB79_15505</name>
</gene>
<accession>A0ABS1Z8P8</accession>
<organism evidence="3 4">
    <name type="scientific">Pantoea eucrina</name>
    <dbReference type="NCBI Taxonomy" id="472693"/>
    <lineage>
        <taxon>Bacteria</taxon>
        <taxon>Pseudomonadati</taxon>
        <taxon>Pseudomonadota</taxon>
        <taxon>Gammaproteobacteria</taxon>
        <taxon>Enterobacterales</taxon>
        <taxon>Erwiniaceae</taxon>
        <taxon>Pantoea</taxon>
    </lineage>
</organism>
<keyword evidence="2" id="KW-0808">Transferase</keyword>
<comment type="caution">
    <text evidence="3">The sequence shown here is derived from an EMBL/GenBank/DDBJ whole genome shotgun (WGS) entry which is preliminary data.</text>
</comment>
<dbReference type="InterPro" id="IPR051199">
    <property type="entry name" value="LPS_LOS_Heptosyltrfase"/>
</dbReference>
<dbReference type="RefSeq" id="WP_203025742.1">
    <property type="nucleotide sequence ID" value="NZ_JAFCXS010000013.1"/>
</dbReference>
<dbReference type="Pfam" id="PF01075">
    <property type="entry name" value="Glyco_transf_9"/>
    <property type="match status" value="1"/>
</dbReference>
<protein>
    <submittedName>
        <fullName evidence="3">Glycosyltransferase family 9 protein</fullName>
    </submittedName>
</protein>
<name>A0ABS1Z8P8_9GAMM</name>